<evidence type="ECO:0000313" key="2">
    <source>
        <dbReference type="EMBL" id="REH42087.1"/>
    </source>
</evidence>
<gene>
    <name evidence="2" type="ORF">C7448_1211</name>
</gene>
<dbReference type="Pfam" id="PF13683">
    <property type="entry name" value="rve_3"/>
    <property type="match status" value="1"/>
</dbReference>
<dbReference type="Gene3D" id="3.30.420.10">
    <property type="entry name" value="Ribonuclease H-like superfamily/Ribonuclease H"/>
    <property type="match status" value="1"/>
</dbReference>
<dbReference type="AlphaFoldDB" id="A0A3E0HCN8"/>
<dbReference type="InterPro" id="IPR012337">
    <property type="entry name" value="RNaseH-like_sf"/>
</dbReference>
<protein>
    <submittedName>
        <fullName evidence="2">Transposase InsO family protein</fullName>
    </submittedName>
</protein>
<dbReference type="InterPro" id="IPR036397">
    <property type="entry name" value="RNaseH_sf"/>
</dbReference>
<proteinExistence type="predicted"/>
<dbReference type="GO" id="GO:0003676">
    <property type="term" value="F:nucleic acid binding"/>
    <property type="evidence" value="ECO:0007669"/>
    <property type="project" value="InterPro"/>
</dbReference>
<dbReference type="PANTHER" id="PTHR35004">
    <property type="entry name" value="TRANSPOSASE RV3428C-RELATED"/>
    <property type="match status" value="1"/>
</dbReference>
<dbReference type="OrthoDB" id="930609at2"/>
<comment type="caution">
    <text evidence="2">The sequence shown here is derived from an EMBL/GenBank/DDBJ whole genome shotgun (WGS) entry which is preliminary data.</text>
</comment>
<evidence type="ECO:0000259" key="1">
    <source>
        <dbReference type="PROSITE" id="PS50994"/>
    </source>
</evidence>
<dbReference type="EMBL" id="QUNS01000021">
    <property type="protein sequence ID" value="REH42087.1"/>
    <property type="molecule type" value="Genomic_DNA"/>
</dbReference>
<dbReference type="SUPFAM" id="SSF53098">
    <property type="entry name" value="Ribonuclease H-like"/>
    <property type="match status" value="1"/>
</dbReference>
<reference evidence="2 3" key="1">
    <citation type="submission" date="2018-08" db="EMBL/GenBank/DDBJ databases">
        <title>Genomic Encyclopedia of Type Strains, Phase IV (KMG-IV): sequencing the most valuable type-strain genomes for metagenomic binning, comparative biology and taxonomic classification.</title>
        <authorList>
            <person name="Goeker M."/>
        </authorList>
    </citation>
    <scope>NUCLEOTIDE SEQUENCE [LARGE SCALE GENOMIC DNA]</scope>
    <source>
        <strain evidence="2 3">DSM 18841</strain>
    </source>
</reference>
<evidence type="ECO:0000313" key="3">
    <source>
        <dbReference type="Proteomes" id="UP000256884"/>
    </source>
</evidence>
<dbReference type="Proteomes" id="UP000256884">
    <property type="component" value="Unassembled WGS sequence"/>
</dbReference>
<dbReference type="GO" id="GO:0015074">
    <property type="term" value="P:DNA integration"/>
    <property type="evidence" value="ECO:0007669"/>
    <property type="project" value="InterPro"/>
</dbReference>
<organism evidence="2 3">
    <name type="scientific">Tenacibaculum gallaicum</name>
    <dbReference type="NCBI Taxonomy" id="561505"/>
    <lineage>
        <taxon>Bacteria</taxon>
        <taxon>Pseudomonadati</taxon>
        <taxon>Bacteroidota</taxon>
        <taxon>Flavobacteriia</taxon>
        <taxon>Flavobacteriales</taxon>
        <taxon>Flavobacteriaceae</taxon>
        <taxon>Tenacibaculum</taxon>
    </lineage>
</organism>
<dbReference type="PANTHER" id="PTHR35004:SF7">
    <property type="entry name" value="INTEGRASE PROTEIN"/>
    <property type="match status" value="1"/>
</dbReference>
<feature type="domain" description="Integrase catalytic" evidence="1">
    <location>
        <begin position="132"/>
        <end position="323"/>
    </location>
</feature>
<dbReference type="RefSeq" id="WP_115902360.1">
    <property type="nucleotide sequence ID" value="NZ_QUNS01000021.1"/>
</dbReference>
<dbReference type="PROSITE" id="PS50994">
    <property type="entry name" value="INTEGRASE"/>
    <property type="match status" value="1"/>
</dbReference>
<dbReference type="InterPro" id="IPR001584">
    <property type="entry name" value="Integrase_cat-core"/>
</dbReference>
<name>A0A3E0HCN8_9FLAO</name>
<accession>A0A3E0HCN8</accession>
<sequence>MRINTDDLTLVRSYLQKYQFLISEYEQVKNKTHPRYRFVKEFYEANGTDRRTFLKYYNRFKQSGNQRDLLPRKRGPKWKTRRPLPFIEQKVLALREQGNNKYEISCILKPKLKQFTPTPSGVYNILKRYGVNRLSPKMVENKRRIIKKKAGELGHIDTHYLPKGIVNSEPKKRYYLYGIIDSCTRVAWVELTEDLTALTTMFSGLRSFNILASHYNIKFKEVLTDNGPEFGKKESKSKAGHPFERMLTELEIKHRYIKPYRPQTNGKIERFWRTIEEDVIHGTYFESKEHLKEEILQYIYYYNQERPHQSLNGVPPNIFNQNCQRIS</sequence>
<keyword evidence="3" id="KW-1185">Reference proteome</keyword>